<dbReference type="InterPro" id="IPR009671">
    <property type="entry name" value="RraB_dom"/>
</dbReference>
<organism evidence="4 5">
    <name type="scientific">Nannocystis exedens</name>
    <dbReference type="NCBI Taxonomy" id="54"/>
    <lineage>
        <taxon>Bacteria</taxon>
        <taxon>Pseudomonadati</taxon>
        <taxon>Myxococcota</taxon>
        <taxon>Polyangia</taxon>
        <taxon>Nannocystales</taxon>
        <taxon>Nannocystaceae</taxon>
        <taxon>Nannocystis</taxon>
    </lineage>
</organism>
<feature type="region of interest" description="Disordered" evidence="1">
    <location>
        <begin position="230"/>
        <end position="258"/>
    </location>
</feature>
<dbReference type="SUPFAM" id="SSF89946">
    <property type="entry name" value="Hypothetical protein VC0424"/>
    <property type="match status" value="1"/>
</dbReference>
<dbReference type="Proteomes" id="UP000199400">
    <property type="component" value="Unassembled WGS sequence"/>
</dbReference>
<dbReference type="AlphaFoldDB" id="A0A1I2IBR9"/>
<name>A0A1I2IBR9_9BACT</name>
<dbReference type="Pfam" id="PF05117">
    <property type="entry name" value="DUF695"/>
    <property type="match status" value="1"/>
</dbReference>
<evidence type="ECO:0000259" key="3">
    <source>
        <dbReference type="Pfam" id="PF06877"/>
    </source>
</evidence>
<dbReference type="Pfam" id="PF06877">
    <property type="entry name" value="RraB"/>
    <property type="match status" value="1"/>
</dbReference>
<evidence type="ECO:0000259" key="2">
    <source>
        <dbReference type="Pfam" id="PF05117"/>
    </source>
</evidence>
<sequence length="258" mass="28491">MKRKTDTGRPTWQAQFDVYLAAVDGAPASFVLDMGLAPHVPVRSHPLRLQVRVRLLHPREDGLQDASELKAMGEVEDAITGRVSAMLDGIYAGRFTCEGRTTYVFYLSAAQAVRADELASIIGDLGPYEWEWLTEDDPQWDYFTGFLYPDPLSLQAMANRQLLENLEAKGDQLELPREVDHRAYFPTREDAVAAAEDLRSVGFRTDEAKPLEDDVRRWALDLWCGVTMRSSAAGSMSPPSSPSGSSVPSVLRCGTPAG</sequence>
<protein>
    <submittedName>
        <fullName evidence="4">Regulator of ribonuclease activity B</fullName>
    </submittedName>
</protein>
<dbReference type="RefSeq" id="WP_100793541.1">
    <property type="nucleotide sequence ID" value="NZ_FOMX01000061.1"/>
</dbReference>
<evidence type="ECO:0000313" key="5">
    <source>
        <dbReference type="Proteomes" id="UP000199400"/>
    </source>
</evidence>
<dbReference type="STRING" id="54.SAMN02745121_08589"/>
<accession>A0A1I2IBR9</accession>
<dbReference type="InterPro" id="IPR036701">
    <property type="entry name" value="RraB-like_sf"/>
</dbReference>
<proteinExistence type="predicted"/>
<evidence type="ECO:0000256" key="1">
    <source>
        <dbReference type="SAM" id="MobiDB-lite"/>
    </source>
</evidence>
<feature type="domain" description="DUF695" evidence="2">
    <location>
        <begin position="17"/>
        <end position="148"/>
    </location>
</feature>
<feature type="domain" description="Regulator of ribonuclease activity B" evidence="3">
    <location>
        <begin position="158"/>
        <end position="224"/>
    </location>
</feature>
<reference evidence="5" key="1">
    <citation type="submission" date="2016-10" db="EMBL/GenBank/DDBJ databases">
        <authorList>
            <person name="Varghese N."/>
            <person name="Submissions S."/>
        </authorList>
    </citation>
    <scope>NUCLEOTIDE SEQUENCE [LARGE SCALE GENOMIC DNA]</scope>
    <source>
        <strain evidence="5">ATCC 25963</strain>
    </source>
</reference>
<feature type="compositionally biased region" description="Low complexity" evidence="1">
    <location>
        <begin position="230"/>
        <end position="250"/>
    </location>
</feature>
<dbReference type="InterPro" id="IPR016097">
    <property type="entry name" value="DUF695"/>
</dbReference>
<keyword evidence="5" id="KW-1185">Reference proteome</keyword>
<evidence type="ECO:0000313" key="4">
    <source>
        <dbReference type="EMBL" id="SFF39684.1"/>
    </source>
</evidence>
<dbReference type="Gene3D" id="3.30.70.970">
    <property type="entry name" value="RraB-like"/>
    <property type="match status" value="1"/>
</dbReference>
<dbReference type="EMBL" id="FOMX01000061">
    <property type="protein sequence ID" value="SFF39684.1"/>
    <property type="molecule type" value="Genomic_DNA"/>
</dbReference>
<gene>
    <name evidence="4" type="ORF">SAMN02745121_08589</name>
</gene>